<dbReference type="KEGG" id="tfa:BW733_09245"/>
<organism evidence="2 3">
    <name type="scientific">Tessaracoccus flavescens</name>
    <dbReference type="NCBI Taxonomy" id="399497"/>
    <lineage>
        <taxon>Bacteria</taxon>
        <taxon>Bacillati</taxon>
        <taxon>Actinomycetota</taxon>
        <taxon>Actinomycetes</taxon>
        <taxon>Propionibacteriales</taxon>
        <taxon>Propionibacteriaceae</taxon>
        <taxon>Tessaracoccus</taxon>
    </lineage>
</organism>
<protein>
    <submittedName>
        <fullName evidence="2">Uncharacterized protein</fullName>
    </submittedName>
</protein>
<name>A0A1Q2CY44_9ACTN</name>
<dbReference type="STRING" id="399497.BW733_09245"/>
<evidence type="ECO:0000313" key="3">
    <source>
        <dbReference type="Proteomes" id="UP000188235"/>
    </source>
</evidence>
<dbReference type="EMBL" id="CP019607">
    <property type="protein sequence ID" value="AQP50984.1"/>
    <property type="molecule type" value="Genomic_DNA"/>
</dbReference>
<keyword evidence="3" id="KW-1185">Reference proteome</keyword>
<keyword evidence="1" id="KW-1133">Transmembrane helix</keyword>
<accession>A0A1Q2CY44</accession>
<dbReference type="OrthoDB" id="3732915at2"/>
<dbReference type="Proteomes" id="UP000188235">
    <property type="component" value="Chromosome"/>
</dbReference>
<keyword evidence="1" id="KW-0472">Membrane</keyword>
<evidence type="ECO:0000313" key="2">
    <source>
        <dbReference type="EMBL" id="AQP50984.1"/>
    </source>
</evidence>
<dbReference type="AlphaFoldDB" id="A0A1Q2CY44"/>
<keyword evidence="1" id="KW-0812">Transmembrane</keyword>
<dbReference type="RefSeq" id="WP_077349858.1">
    <property type="nucleotide sequence ID" value="NZ_CP019607.1"/>
</dbReference>
<evidence type="ECO:0000256" key="1">
    <source>
        <dbReference type="SAM" id="Phobius"/>
    </source>
</evidence>
<proteinExistence type="predicted"/>
<feature type="transmembrane region" description="Helical" evidence="1">
    <location>
        <begin position="6"/>
        <end position="31"/>
    </location>
</feature>
<sequence length="161" mass="17337">MSKRSLWILIGVVIVAAVAIVSAIFVSGLILATDAKDGDEICQREARSDSCTDLTPEVIGDLMQMELPDSVTVESSEYQQFQDWHLEATFVVPPEDVAAWEETLGAYPAPTTEQCLGKPDLGPDQVCAMISAEEGDGEQRSYIRADQADGSVKVAVEAIGF</sequence>
<gene>
    <name evidence="2" type="ORF">BW733_09245</name>
</gene>
<reference evidence="2 3" key="1">
    <citation type="journal article" date="2008" name="Int. J. Syst. Evol. Microbiol.">
        <title>Tessaracoccus flavescens sp. nov., isolated from marine sediment.</title>
        <authorList>
            <person name="Lee D.W."/>
            <person name="Lee S.D."/>
        </authorList>
    </citation>
    <scope>NUCLEOTIDE SEQUENCE [LARGE SCALE GENOMIC DNA]</scope>
    <source>
        <strain evidence="2 3">SST-39T</strain>
    </source>
</reference>